<dbReference type="RefSeq" id="WP_114244581.1">
    <property type="nucleotide sequence ID" value="NZ_CP027306.1"/>
</dbReference>
<dbReference type="EMBL" id="CP027306">
    <property type="protein sequence ID" value="AXE77982.1"/>
    <property type="molecule type" value="Genomic_DNA"/>
</dbReference>
<dbReference type="InterPro" id="IPR012223">
    <property type="entry name" value="TEII"/>
</dbReference>
<dbReference type="GO" id="GO:0008610">
    <property type="term" value="P:lipid biosynthetic process"/>
    <property type="evidence" value="ECO:0007669"/>
    <property type="project" value="TreeGrafter"/>
</dbReference>
<comment type="similarity">
    <text evidence="1">Belongs to the thioesterase family.</text>
</comment>
<evidence type="ECO:0000313" key="5">
    <source>
        <dbReference type="Proteomes" id="UP000252698"/>
    </source>
</evidence>
<sequence length="260" mass="27885">MVQENAGLGAAWFHTGRARPDAACRLYVFHHAGGSAATYARWAQMLPDDVEVAAVQLPGRQNRRSTPAFTDLDTLVEAVYEALEGDLDGRRFAFFGHSMGALIAYRLTLALQKDGAPAPALLAVSGWEGSAHRPSPVPVAQLSDEEFLARVAEFEGLPPEVTGNRELLDLVLPALRADFTVVNGYTDDRARVDCPVVAYGGASDPLLGAGAMGAWADRADAFQGLNELPGGHFYLYEHAMAVAADLARRLRRSTAGPRRG</sequence>
<keyword evidence="2" id="KW-0378">Hydrolase</keyword>
<reference evidence="4 5" key="1">
    <citation type="journal article" date="2018" name="Front. Microbiol.">
        <title>Genome Sequencing of Streptomyces atratus SCSIOZH16 and Activation Production of Nocardamine via Metabolic Engineering.</title>
        <authorList>
            <person name="Li Y."/>
            <person name="Zhang C."/>
            <person name="Liu C."/>
            <person name="Ju J."/>
            <person name="Ma J."/>
        </authorList>
    </citation>
    <scope>NUCLEOTIDE SEQUENCE [LARGE SCALE GENOMIC DNA]</scope>
    <source>
        <strain evidence="4 5">SCSIO_ZH16</strain>
    </source>
</reference>
<evidence type="ECO:0000259" key="3">
    <source>
        <dbReference type="SMART" id="SM00824"/>
    </source>
</evidence>
<dbReference type="InterPro" id="IPR001031">
    <property type="entry name" value="Thioesterase"/>
</dbReference>
<protein>
    <submittedName>
        <fullName evidence="4">Thioesterase</fullName>
    </submittedName>
</protein>
<evidence type="ECO:0000313" key="4">
    <source>
        <dbReference type="EMBL" id="AXE77982.1"/>
    </source>
</evidence>
<dbReference type="Proteomes" id="UP000252698">
    <property type="component" value="Chromosome"/>
</dbReference>
<dbReference type="Gene3D" id="3.40.50.1820">
    <property type="entry name" value="alpha/beta hydrolase"/>
    <property type="match status" value="1"/>
</dbReference>
<dbReference type="GeneID" id="95519720"/>
<organism evidence="4 5">
    <name type="scientific">Streptomyces atratus</name>
    <dbReference type="NCBI Taxonomy" id="1893"/>
    <lineage>
        <taxon>Bacteria</taxon>
        <taxon>Bacillati</taxon>
        <taxon>Actinomycetota</taxon>
        <taxon>Actinomycetes</taxon>
        <taxon>Kitasatosporales</taxon>
        <taxon>Streptomycetaceae</taxon>
        <taxon>Streptomyces</taxon>
    </lineage>
</organism>
<dbReference type="InterPro" id="IPR020802">
    <property type="entry name" value="TesA-like"/>
</dbReference>
<dbReference type="SMART" id="SM00824">
    <property type="entry name" value="PKS_TE"/>
    <property type="match status" value="1"/>
</dbReference>
<dbReference type="KEGG" id="sata:C5746_14695"/>
<evidence type="ECO:0000256" key="2">
    <source>
        <dbReference type="ARBA" id="ARBA00022801"/>
    </source>
</evidence>
<dbReference type="InterPro" id="IPR029058">
    <property type="entry name" value="AB_hydrolase_fold"/>
</dbReference>
<dbReference type="PANTHER" id="PTHR11487">
    <property type="entry name" value="THIOESTERASE"/>
    <property type="match status" value="1"/>
</dbReference>
<accession>A0A2Z5JCB9</accession>
<dbReference type="PANTHER" id="PTHR11487:SF0">
    <property type="entry name" value="S-ACYL FATTY ACID SYNTHASE THIOESTERASE, MEDIUM CHAIN"/>
    <property type="match status" value="1"/>
</dbReference>
<evidence type="ECO:0000256" key="1">
    <source>
        <dbReference type="ARBA" id="ARBA00007169"/>
    </source>
</evidence>
<proteinExistence type="inferred from homology"/>
<dbReference type="GO" id="GO:0016787">
    <property type="term" value="F:hydrolase activity"/>
    <property type="evidence" value="ECO:0007669"/>
    <property type="project" value="UniProtKB-KW"/>
</dbReference>
<dbReference type="AlphaFoldDB" id="A0A2Z5JCB9"/>
<dbReference type="Pfam" id="PF00975">
    <property type="entry name" value="Thioesterase"/>
    <property type="match status" value="1"/>
</dbReference>
<feature type="domain" description="Thioesterase TesA-like" evidence="3">
    <location>
        <begin position="32"/>
        <end position="250"/>
    </location>
</feature>
<gene>
    <name evidence="4" type="ORF">C5746_14695</name>
</gene>
<name>A0A2Z5JCB9_STRAR</name>
<dbReference type="SUPFAM" id="SSF53474">
    <property type="entry name" value="alpha/beta-Hydrolases"/>
    <property type="match status" value="1"/>
</dbReference>